<evidence type="ECO:0000256" key="1">
    <source>
        <dbReference type="ARBA" id="ARBA00006484"/>
    </source>
</evidence>
<dbReference type="EMBL" id="CAEZYR010000004">
    <property type="protein sequence ID" value="CAB4726440.1"/>
    <property type="molecule type" value="Genomic_DNA"/>
</dbReference>
<dbReference type="PANTHER" id="PTHR24321">
    <property type="entry name" value="DEHYDROGENASES, SHORT CHAIN"/>
    <property type="match status" value="1"/>
</dbReference>
<dbReference type="EMBL" id="CAFBOS010000223">
    <property type="protein sequence ID" value="CAB5019569.1"/>
    <property type="molecule type" value="Genomic_DNA"/>
</dbReference>
<sequence>MNTDLFGLAGRVAVVTGGGQGLGRGICELFAAVGAKVAVLDIDADLADDVARSLPTEAIGLGVDVRHKAELDDATADVLRRLGAPVAWVNNVGGLAGVAAGPTIELAAGDLALVLELNVTGTLLACQSAIGALAATGEGGAIVNICSLQGMKGSPHLAAYGAAKAAVAQLTQTLALEHAPQHIRVNAVAPSFVETPASALLVSDERRAASLRSIPLGFISQPADIAGTVLALASDLTRFVTGQVIIADGGLSLTTARPHRAQIG</sequence>
<evidence type="ECO:0000256" key="2">
    <source>
        <dbReference type="ARBA" id="ARBA00023002"/>
    </source>
</evidence>
<dbReference type="PRINTS" id="PR00080">
    <property type="entry name" value="SDRFAMILY"/>
</dbReference>
<dbReference type="InterPro" id="IPR002347">
    <property type="entry name" value="SDR_fam"/>
</dbReference>
<dbReference type="CDD" id="cd05233">
    <property type="entry name" value="SDR_c"/>
    <property type="match status" value="1"/>
</dbReference>
<dbReference type="FunFam" id="3.40.50.720:FF:000084">
    <property type="entry name" value="Short-chain dehydrogenase reductase"/>
    <property type="match status" value="1"/>
</dbReference>
<dbReference type="EMBL" id="CAFABA010000077">
    <property type="protein sequence ID" value="CAB4833479.1"/>
    <property type="molecule type" value="Genomic_DNA"/>
</dbReference>
<evidence type="ECO:0000313" key="3">
    <source>
        <dbReference type="EMBL" id="CAB4726440.1"/>
    </source>
</evidence>
<dbReference type="SUPFAM" id="SSF51735">
    <property type="entry name" value="NAD(P)-binding Rossmann-fold domains"/>
    <property type="match status" value="1"/>
</dbReference>
<dbReference type="PANTHER" id="PTHR24321:SF8">
    <property type="entry name" value="ESTRADIOL 17-BETA-DEHYDROGENASE 8-RELATED"/>
    <property type="match status" value="1"/>
</dbReference>
<keyword evidence="2" id="KW-0560">Oxidoreductase</keyword>
<evidence type="ECO:0000313" key="5">
    <source>
        <dbReference type="EMBL" id="CAB4930747.1"/>
    </source>
</evidence>
<dbReference type="PRINTS" id="PR00081">
    <property type="entry name" value="GDHRDH"/>
</dbReference>
<evidence type="ECO:0000313" key="4">
    <source>
        <dbReference type="EMBL" id="CAB4833479.1"/>
    </source>
</evidence>
<protein>
    <submittedName>
        <fullName evidence="6">Unannotated protein</fullName>
    </submittedName>
</protein>
<dbReference type="AlphaFoldDB" id="A0A6J7QSK0"/>
<dbReference type="Pfam" id="PF13561">
    <property type="entry name" value="adh_short_C2"/>
    <property type="match status" value="1"/>
</dbReference>
<dbReference type="Gene3D" id="3.40.50.720">
    <property type="entry name" value="NAD(P)-binding Rossmann-like Domain"/>
    <property type="match status" value="1"/>
</dbReference>
<name>A0A6J7QSK0_9ZZZZ</name>
<evidence type="ECO:0000313" key="6">
    <source>
        <dbReference type="EMBL" id="CAB5019569.1"/>
    </source>
</evidence>
<proteinExistence type="inferred from homology"/>
<dbReference type="InterPro" id="IPR020904">
    <property type="entry name" value="Sc_DH/Rdtase_CS"/>
</dbReference>
<gene>
    <name evidence="3" type="ORF">UFOPK2754_00172</name>
    <name evidence="4" type="ORF">UFOPK3139_01817</name>
    <name evidence="5" type="ORF">UFOPK3543_02641</name>
    <name evidence="6" type="ORF">UFOPK3967_02675</name>
</gene>
<comment type="similarity">
    <text evidence="1">Belongs to the short-chain dehydrogenases/reductases (SDR) family.</text>
</comment>
<dbReference type="InterPro" id="IPR036291">
    <property type="entry name" value="NAD(P)-bd_dom_sf"/>
</dbReference>
<dbReference type="PROSITE" id="PS00061">
    <property type="entry name" value="ADH_SHORT"/>
    <property type="match status" value="1"/>
</dbReference>
<dbReference type="GO" id="GO:0016491">
    <property type="term" value="F:oxidoreductase activity"/>
    <property type="evidence" value="ECO:0007669"/>
    <property type="project" value="UniProtKB-KW"/>
</dbReference>
<organism evidence="6">
    <name type="scientific">freshwater metagenome</name>
    <dbReference type="NCBI Taxonomy" id="449393"/>
    <lineage>
        <taxon>unclassified sequences</taxon>
        <taxon>metagenomes</taxon>
        <taxon>ecological metagenomes</taxon>
    </lineage>
</organism>
<accession>A0A6J7QSK0</accession>
<dbReference type="EMBL" id="CAFBMH010000140">
    <property type="protein sequence ID" value="CAB4930747.1"/>
    <property type="molecule type" value="Genomic_DNA"/>
</dbReference>
<reference evidence="6" key="1">
    <citation type="submission" date="2020-05" db="EMBL/GenBank/DDBJ databases">
        <authorList>
            <person name="Chiriac C."/>
            <person name="Salcher M."/>
            <person name="Ghai R."/>
            <person name="Kavagutti S V."/>
        </authorList>
    </citation>
    <scope>NUCLEOTIDE SEQUENCE</scope>
</reference>